<comment type="caution">
    <text evidence="1">The sequence shown here is derived from an EMBL/GenBank/DDBJ whole genome shotgun (WGS) entry which is preliminary data.</text>
</comment>
<dbReference type="InterPro" id="IPR019170">
    <property type="entry name" value="Meckelin"/>
</dbReference>
<dbReference type="GO" id="GO:0036038">
    <property type="term" value="C:MKS complex"/>
    <property type="evidence" value="ECO:0007669"/>
    <property type="project" value="InterPro"/>
</dbReference>
<protein>
    <submittedName>
        <fullName evidence="1">Uncharacterized protein</fullName>
    </submittedName>
</protein>
<name>A0A6L2P810_COPFO</name>
<dbReference type="Proteomes" id="UP000502823">
    <property type="component" value="Unassembled WGS sequence"/>
</dbReference>
<dbReference type="InParanoid" id="A0A6L2P810"/>
<organism evidence="1 2">
    <name type="scientific">Coptotermes formosanus</name>
    <name type="common">Formosan subterranean termite</name>
    <dbReference type="NCBI Taxonomy" id="36987"/>
    <lineage>
        <taxon>Eukaryota</taxon>
        <taxon>Metazoa</taxon>
        <taxon>Ecdysozoa</taxon>
        <taxon>Arthropoda</taxon>
        <taxon>Hexapoda</taxon>
        <taxon>Insecta</taxon>
        <taxon>Pterygota</taxon>
        <taxon>Neoptera</taxon>
        <taxon>Polyneoptera</taxon>
        <taxon>Dictyoptera</taxon>
        <taxon>Blattodea</taxon>
        <taxon>Blattoidea</taxon>
        <taxon>Termitoidae</taxon>
        <taxon>Rhinotermitidae</taxon>
        <taxon>Coptotermes</taxon>
    </lineage>
</organism>
<gene>
    <name evidence="1" type="ORF">Cfor_01261</name>
</gene>
<dbReference type="PANTHER" id="PTHR21274:SF0">
    <property type="entry name" value="MECKELIN"/>
    <property type="match status" value="1"/>
</dbReference>
<dbReference type="Pfam" id="PF09773">
    <property type="entry name" value="Meckelin"/>
    <property type="match status" value="1"/>
</dbReference>
<accession>A0A6L2P810</accession>
<dbReference type="GO" id="GO:0060271">
    <property type="term" value="P:cilium assembly"/>
    <property type="evidence" value="ECO:0007669"/>
    <property type="project" value="InterPro"/>
</dbReference>
<reference evidence="2" key="1">
    <citation type="submission" date="2020-01" db="EMBL/GenBank/DDBJ databases">
        <title>Draft genome sequence of the Termite Coptotermes fromosanus.</title>
        <authorList>
            <person name="Itakura S."/>
            <person name="Yosikawa Y."/>
            <person name="Umezawa K."/>
        </authorList>
    </citation>
    <scope>NUCLEOTIDE SEQUENCE [LARGE SCALE GENOMIC DNA]</scope>
</reference>
<evidence type="ECO:0000313" key="2">
    <source>
        <dbReference type="Proteomes" id="UP000502823"/>
    </source>
</evidence>
<dbReference type="PANTHER" id="PTHR21274">
    <property type="entry name" value="MECKELIN"/>
    <property type="match status" value="1"/>
</dbReference>
<proteinExistence type="predicted"/>
<dbReference type="EMBL" id="BLKM01009823">
    <property type="protein sequence ID" value="GFG28269.1"/>
    <property type="molecule type" value="Genomic_DNA"/>
</dbReference>
<dbReference type="AlphaFoldDB" id="A0A6L2P810"/>
<dbReference type="OrthoDB" id="419138at2759"/>
<evidence type="ECO:0000313" key="1">
    <source>
        <dbReference type="EMBL" id="GFG28269.1"/>
    </source>
</evidence>
<keyword evidence="2" id="KW-1185">Reference proteome</keyword>
<sequence length="171" mass="19312">MIQEFVDICSMANISVFILALENYGFYIHGRSVHGFADTDMQTILGQLQREEEDLCGHRGLVPGTDQQTFQMAVPLQLRSYYQKVMAPVSSIMLSTKRMSVAGAGALRSKMLSGNVDRSIQAYHNMNKFLAAFLEHALRDLDYDVREKTFVESLLDIEFTEIFNKGILYAG</sequence>